<sequence length="556" mass="60844">MRSLRAIAAVVLVAVSLVHVPAGQAVPARAAGSSPEAKVVDPVPLLELRTAGGKGWFWTLSQAEQSSAVARYGMTALSSKLGYLRRQPFEGSQPVFRLRSTSAPTYLPTASADERQKLVASGRFADEGVLGYAATTKLPGTDALLRMSNGAEWRVVPAAQEKAFADHGYRTDGPLGYVWTAFHRTGAIYFATWDKNGNQAMMRNVEQVYGRAQDPWGGLRDFAGAGVPRNAWHWPKEDFSDRQPAIGYYDDSDPETLRKQVAQAAGAGLRYFSFYWYWNPANGGGENYIDGLKSFLKAQNRSDIDFNVLPCMHPWKDGDVGLNIPDEQIAKAANTLVDTYLTQPNYLRANDGRPIIGVCDARGIGNGSVSGMDNADTKRFNDAIRARAKEKLGEDVLITLNGGLPPADTGFDGSQCLGQFDESRSYQQYVDRQRDFFKAYPGILVRCATSDFDERPRIGILIGDPGPDPAALAKAFRWFPDADLAQYRRLLTGVGTDIAESTRPSTVDNFVSLYAWNEWHEGGYIEPNKRDGCAYLDATRAALSLTTGTGCVPNPH</sequence>
<dbReference type="Proteomes" id="UP001501116">
    <property type="component" value="Unassembled WGS sequence"/>
</dbReference>
<feature type="domain" description="DUF5648" evidence="2">
    <location>
        <begin position="57"/>
        <end position="178"/>
    </location>
</feature>
<feature type="chain" id="PRO_5047164832" description="DUF5648 domain-containing protein" evidence="1">
    <location>
        <begin position="31"/>
        <end position="556"/>
    </location>
</feature>
<organism evidence="3 4">
    <name type="scientific">Amycolatopsis minnesotensis</name>
    <dbReference type="NCBI Taxonomy" id="337894"/>
    <lineage>
        <taxon>Bacteria</taxon>
        <taxon>Bacillati</taxon>
        <taxon>Actinomycetota</taxon>
        <taxon>Actinomycetes</taxon>
        <taxon>Pseudonocardiales</taxon>
        <taxon>Pseudonocardiaceae</taxon>
        <taxon>Amycolatopsis</taxon>
    </lineage>
</organism>
<dbReference type="PANTHER" id="PTHR41244">
    <property type="entry name" value="RHAMNAN SYNTHESIS F"/>
    <property type="match status" value="1"/>
</dbReference>
<dbReference type="InterPro" id="IPR043708">
    <property type="entry name" value="DUF5648"/>
</dbReference>
<dbReference type="EMBL" id="BAAANN010000006">
    <property type="protein sequence ID" value="GAA1951099.1"/>
    <property type="molecule type" value="Genomic_DNA"/>
</dbReference>
<dbReference type="RefSeq" id="WP_344415915.1">
    <property type="nucleotide sequence ID" value="NZ_BAAANN010000006.1"/>
</dbReference>
<keyword evidence="4" id="KW-1185">Reference proteome</keyword>
<dbReference type="PANTHER" id="PTHR41244:SF1">
    <property type="entry name" value="GLYCOSYLTRANSFERASE"/>
    <property type="match status" value="1"/>
</dbReference>
<evidence type="ECO:0000259" key="2">
    <source>
        <dbReference type="Pfam" id="PF18885"/>
    </source>
</evidence>
<evidence type="ECO:0000313" key="4">
    <source>
        <dbReference type="Proteomes" id="UP001501116"/>
    </source>
</evidence>
<dbReference type="InterPro" id="IPR032719">
    <property type="entry name" value="WbsX"/>
</dbReference>
<reference evidence="3 4" key="1">
    <citation type="journal article" date="2019" name="Int. J. Syst. Evol. Microbiol.">
        <title>The Global Catalogue of Microorganisms (GCM) 10K type strain sequencing project: providing services to taxonomists for standard genome sequencing and annotation.</title>
        <authorList>
            <consortium name="The Broad Institute Genomics Platform"/>
            <consortium name="The Broad Institute Genome Sequencing Center for Infectious Disease"/>
            <person name="Wu L."/>
            <person name="Ma J."/>
        </authorList>
    </citation>
    <scope>NUCLEOTIDE SEQUENCE [LARGE SCALE GENOMIC DNA]</scope>
    <source>
        <strain evidence="3 4">JCM 14545</strain>
    </source>
</reference>
<dbReference type="Pfam" id="PF18885">
    <property type="entry name" value="DUF5648"/>
    <property type="match status" value="1"/>
</dbReference>
<evidence type="ECO:0000256" key="1">
    <source>
        <dbReference type="SAM" id="SignalP"/>
    </source>
</evidence>
<name>A0ABN2QF38_9PSEU</name>
<gene>
    <name evidence="3" type="ORF">GCM10009754_19880</name>
</gene>
<keyword evidence="1" id="KW-0732">Signal</keyword>
<dbReference type="Pfam" id="PF14307">
    <property type="entry name" value="Glyco_tran_WbsX"/>
    <property type="match status" value="1"/>
</dbReference>
<protein>
    <recommendedName>
        <fullName evidence="2">DUF5648 domain-containing protein</fullName>
    </recommendedName>
</protein>
<comment type="caution">
    <text evidence="3">The sequence shown here is derived from an EMBL/GenBank/DDBJ whole genome shotgun (WGS) entry which is preliminary data.</text>
</comment>
<feature type="signal peptide" evidence="1">
    <location>
        <begin position="1"/>
        <end position="30"/>
    </location>
</feature>
<evidence type="ECO:0000313" key="3">
    <source>
        <dbReference type="EMBL" id="GAA1951099.1"/>
    </source>
</evidence>
<dbReference type="Gene3D" id="3.20.20.80">
    <property type="entry name" value="Glycosidases"/>
    <property type="match status" value="1"/>
</dbReference>
<accession>A0ABN2QF38</accession>
<proteinExistence type="predicted"/>